<gene>
    <name evidence="3" type="ORF">LZ012_19210</name>
</gene>
<dbReference type="Gene3D" id="3.10.450.50">
    <property type="match status" value="1"/>
</dbReference>
<evidence type="ECO:0000256" key="1">
    <source>
        <dbReference type="SAM" id="SignalP"/>
    </source>
</evidence>
<dbReference type="InterPro" id="IPR032710">
    <property type="entry name" value="NTF2-like_dom_sf"/>
</dbReference>
<evidence type="ECO:0000313" key="4">
    <source>
        <dbReference type="Proteomes" id="UP001165384"/>
    </source>
</evidence>
<dbReference type="RefSeq" id="WP_275712590.1">
    <property type="nucleotide sequence ID" value="NZ_JAKLTN010000009.1"/>
</dbReference>
<feature type="domain" description="DUF4440" evidence="2">
    <location>
        <begin position="38"/>
        <end position="140"/>
    </location>
</feature>
<keyword evidence="4" id="KW-1185">Reference proteome</keyword>
<feature type="signal peptide" evidence="1">
    <location>
        <begin position="1"/>
        <end position="23"/>
    </location>
</feature>
<protein>
    <submittedName>
        <fullName evidence="3">Nuclear transport factor 2 family protein</fullName>
    </submittedName>
</protein>
<dbReference type="Pfam" id="PF14534">
    <property type="entry name" value="DUF4440"/>
    <property type="match status" value="1"/>
</dbReference>
<keyword evidence="1" id="KW-0732">Signal</keyword>
<organism evidence="3 4">
    <name type="scientific">Dechloromonas hankyongensis</name>
    <dbReference type="NCBI Taxonomy" id="2908002"/>
    <lineage>
        <taxon>Bacteria</taxon>
        <taxon>Pseudomonadati</taxon>
        <taxon>Pseudomonadota</taxon>
        <taxon>Betaproteobacteria</taxon>
        <taxon>Rhodocyclales</taxon>
        <taxon>Azonexaceae</taxon>
        <taxon>Dechloromonas</taxon>
    </lineage>
</organism>
<reference evidence="3" key="1">
    <citation type="submission" date="2022-01" db="EMBL/GenBank/DDBJ databases">
        <authorList>
            <person name="Jo J.-H."/>
            <person name="Im W.-T."/>
        </authorList>
    </citation>
    <scope>NUCLEOTIDE SEQUENCE</scope>
    <source>
        <strain evidence="3">XY25</strain>
    </source>
</reference>
<dbReference type="EMBL" id="JAKLTN010000009">
    <property type="protein sequence ID" value="MCG2579124.1"/>
    <property type="molecule type" value="Genomic_DNA"/>
</dbReference>
<dbReference type="InterPro" id="IPR027843">
    <property type="entry name" value="DUF4440"/>
</dbReference>
<sequence length="150" mass="16281">MVAFLQKMVVAVLLGLAAVAAQAGDAGLDKVIGERLAVLEKAWEKGDAKTIATQVWGSDAVIHGEGQKAVVNTPEGIHGTIEHLLADTRKVKLGVHTIRRLGPDAALSWVTWHVTPKAEDKPFEVRSLFVWSKGKEGWRIRADMYSMGAM</sequence>
<evidence type="ECO:0000313" key="3">
    <source>
        <dbReference type="EMBL" id="MCG2579124.1"/>
    </source>
</evidence>
<name>A0ABS9K7H6_9RHOO</name>
<evidence type="ECO:0000259" key="2">
    <source>
        <dbReference type="Pfam" id="PF14534"/>
    </source>
</evidence>
<proteinExistence type="predicted"/>
<comment type="caution">
    <text evidence="3">The sequence shown here is derived from an EMBL/GenBank/DDBJ whole genome shotgun (WGS) entry which is preliminary data.</text>
</comment>
<accession>A0ABS9K7H6</accession>
<dbReference type="Proteomes" id="UP001165384">
    <property type="component" value="Unassembled WGS sequence"/>
</dbReference>
<dbReference type="SUPFAM" id="SSF54427">
    <property type="entry name" value="NTF2-like"/>
    <property type="match status" value="1"/>
</dbReference>
<feature type="chain" id="PRO_5047331815" evidence="1">
    <location>
        <begin position="24"/>
        <end position="150"/>
    </location>
</feature>